<feature type="coiled-coil region" evidence="1">
    <location>
        <begin position="25"/>
        <end position="77"/>
    </location>
</feature>
<accession>A0AAU8FYN5</accession>
<proteinExistence type="predicted"/>
<dbReference type="RefSeq" id="WP_353707621.1">
    <property type="nucleotide sequence ID" value="NZ_CP159290.1"/>
</dbReference>
<dbReference type="AlphaFoldDB" id="A0AAU8FYN5"/>
<evidence type="ECO:0000313" key="2">
    <source>
        <dbReference type="EMBL" id="XCH29323.1"/>
    </source>
</evidence>
<evidence type="ECO:0000256" key="1">
    <source>
        <dbReference type="SAM" id="Coils"/>
    </source>
</evidence>
<gene>
    <name evidence="2" type="ORF">ABRQ22_17320</name>
</gene>
<reference evidence="2" key="1">
    <citation type="submission" date="2024-06" db="EMBL/GenBank/DDBJ databases">
        <title>Complete genome sequence of the cellulolytic actinobacterium, Cellulosimicrobium ES-005.</title>
        <authorList>
            <person name="Matthews C.T."/>
            <person name="Underwood K.D."/>
            <person name="Ghanchi K.M."/>
            <person name="Fields S.D."/>
            <person name="Gardner S.G."/>
        </authorList>
    </citation>
    <scope>NUCLEOTIDE SEQUENCE</scope>
    <source>
        <strain evidence="2">ES-005</strain>
    </source>
</reference>
<protein>
    <submittedName>
        <fullName evidence="2">Uncharacterized protein</fullName>
    </submittedName>
</protein>
<organism evidence="2">
    <name type="scientific">Cellulosimicrobium sp. ES-005</name>
    <dbReference type="NCBI Taxonomy" id="3163031"/>
    <lineage>
        <taxon>Bacteria</taxon>
        <taxon>Bacillati</taxon>
        <taxon>Actinomycetota</taxon>
        <taxon>Actinomycetes</taxon>
        <taxon>Micrococcales</taxon>
        <taxon>Promicromonosporaceae</taxon>
        <taxon>Cellulosimicrobium</taxon>
    </lineage>
</organism>
<sequence>MTDDLLDEATRLADNSPGVGVGPLLRALVERVQQAEAEARHLRSIATREVAAHETQVARLAAERDVARGKLDKVREAVTAELDCLLHDDDDPVQCGWKRTVRDVLAILDGKTGD</sequence>
<name>A0AAU8FYN5_9MICO</name>
<keyword evidence="1" id="KW-0175">Coiled coil</keyword>
<dbReference type="EMBL" id="CP159290">
    <property type="protein sequence ID" value="XCH29323.1"/>
    <property type="molecule type" value="Genomic_DNA"/>
</dbReference>